<dbReference type="KEGG" id="hir:HETIRDRAFT_47466"/>
<dbReference type="GO" id="GO:0085020">
    <property type="term" value="P:protein K6-linked ubiquitination"/>
    <property type="evidence" value="ECO:0007669"/>
    <property type="project" value="TreeGrafter"/>
</dbReference>
<proteinExistence type="predicted"/>
<dbReference type="SUPFAM" id="SSF48403">
    <property type="entry name" value="Ankyrin repeat"/>
    <property type="match status" value="1"/>
</dbReference>
<accession>W4KF13</accession>
<dbReference type="Proteomes" id="UP000030671">
    <property type="component" value="Unassembled WGS sequence"/>
</dbReference>
<organism evidence="4 5">
    <name type="scientific">Heterobasidion irregulare (strain TC 32-1)</name>
    <dbReference type="NCBI Taxonomy" id="747525"/>
    <lineage>
        <taxon>Eukaryota</taxon>
        <taxon>Fungi</taxon>
        <taxon>Dikarya</taxon>
        <taxon>Basidiomycota</taxon>
        <taxon>Agaricomycotina</taxon>
        <taxon>Agaricomycetes</taxon>
        <taxon>Russulales</taxon>
        <taxon>Bondarzewiaceae</taxon>
        <taxon>Heterobasidion</taxon>
        <taxon>Heterobasidion annosum species complex</taxon>
    </lineage>
</organism>
<dbReference type="AlphaFoldDB" id="W4KF13"/>
<dbReference type="PANTHER" id="PTHR24171">
    <property type="entry name" value="ANKYRIN REPEAT DOMAIN-CONTAINING PROTEIN 39-RELATED"/>
    <property type="match status" value="1"/>
</dbReference>
<dbReference type="Pfam" id="PF13637">
    <property type="entry name" value="Ank_4"/>
    <property type="match status" value="1"/>
</dbReference>
<dbReference type="InParanoid" id="W4KF13"/>
<name>W4KF13_HETIT</name>
<dbReference type="HOGENOM" id="CLU_000134_45_2_1"/>
<keyword evidence="5" id="KW-1185">Reference proteome</keyword>
<evidence type="ECO:0000256" key="1">
    <source>
        <dbReference type="ARBA" id="ARBA00022737"/>
    </source>
</evidence>
<evidence type="ECO:0000313" key="4">
    <source>
        <dbReference type="EMBL" id="ETW83656.1"/>
    </source>
</evidence>
<dbReference type="PANTHER" id="PTHR24171:SF8">
    <property type="entry name" value="BRCA1-ASSOCIATED RING DOMAIN PROTEIN 1"/>
    <property type="match status" value="1"/>
</dbReference>
<dbReference type="Gene3D" id="1.25.40.20">
    <property type="entry name" value="Ankyrin repeat-containing domain"/>
    <property type="match status" value="1"/>
</dbReference>
<protein>
    <submittedName>
        <fullName evidence="4">Uncharacterized protein</fullName>
    </submittedName>
</protein>
<dbReference type="InterPro" id="IPR036770">
    <property type="entry name" value="Ankyrin_rpt-contain_sf"/>
</dbReference>
<keyword evidence="1" id="KW-0677">Repeat</keyword>
<dbReference type="InterPro" id="IPR002110">
    <property type="entry name" value="Ankyrin_rpt"/>
</dbReference>
<keyword evidence="2 3" id="KW-0040">ANK repeat</keyword>
<dbReference type="GeneID" id="20677578"/>
<dbReference type="RefSeq" id="XP_009543211.1">
    <property type="nucleotide sequence ID" value="XM_009544916.1"/>
</dbReference>
<dbReference type="GO" id="GO:0004842">
    <property type="term" value="F:ubiquitin-protein transferase activity"/>
    <property type="evidence" value="ECO:0007669"/>
    <property type="project" value="TreeGrafter"/>
</dbReference>
<dbReference type="PROSITE" id="PS50088">
    <property type="entry name" value="ANK_REPEAT"/>
    <property type="match status" value="1"/>
</dbReference>
<gene>
    <name evidence="4" type="ORF">HETIRDRAFT_47466</name>
</gene>
<dbReference type="PROSITE" id="PS50297">
    <property type="entry name" value="ANK_REP_REGION"/>
    <property type="match status" value="1"/>
</dbReference>
<dbReference type="STRING" id="747525.W4KF13"/>
<reference evidence="4 5" key="1">
    <citation type="journal article" date="2012" name="New Phytol.">
        <title>Insight into trade-off between wood decay and parasitism from the genome of a fungal forest pathogen.</title>
        <authorList>
            <person name="Olson A."/>
            <person name="Aerts A."/>
            <person name="Asiegbu F."/>
            <person name="Belbahri L."/>
            <person name="Bouzid O."/>
            <person name="Broberg A."/>
            <person name="Canback B."/>
            <person name="Coutinho P.M."/>
            <person name="Cullen D."/>
            <person name="Dalman K."/>
            <person name="Deflorio G."/>
            <person name="van Diepen L.T."/>
            <person name="Dunand C."/>
            <person name="Duplessis S."/>
            <person name="Durling M."/>
            <person name="Gonthier P."/>
            <person name="Grimwood J."/>
            <person name="Fossdal C.G."/>
            <person name="Hansson D."/>
            <person name="Henrissat B."/>
            <person name="Hietala A."/>
            <person name="Himmelstrand K."/>
            <person name="Hoffmeister D."/>
            <person name="Hogberg N."/>
            <person name="James T.Y."/>
            <person name="Karlsson M."/>
            <person name="Kohler A."/>
            <person name="Kues U."/>
            <person name="Lee Y.H."/>
            <person name="Lin Y.C."/>
            <person name="Lind M."/>
            <person name="Lindquist E."/>
            <person name="Lombard V."/>
            <person name="Lucas S."/>
            <person name="Lunden K."/>
            <person name="Morin E."/>
            <person name="Murat C."/>
            <person name="Park J."/>
            <person name="Raffaello T."/>
            <person name="Rouze P."/>
            <person name="Salamov A."/>
            <person name="Schmutz J."/>
            <person name="Solheim H."/>
            <person name="Stahlberg J."/>
            <person name="Velez H."/>
            <person name="de Vries R.P."/>
            <person name="Wiebenga A."/>
            <person name="Woodward S."/>
            <person name="Yakovlev I."/>
            <person name="Garbelotto M."/>
            <person name="Martin F."/>
            <person name="Grigoriev I.V."/>
            <person name="Stenlid J."/>
        </authorList>
    </citation>
    <scope>NUCLEOTIDE SEQUENCE [LARGE SCALE GENOMIC DNA]</scope>
    <source>
        <strain evidence="4 5">TC 32-1</strain>
    </source>
</reference>
<dbReference type="EMBL" id="KI925456">
    <property type="protein sequence ID" value="ETW83656.1"/>
    <property type="molecule type" value="Genomic_DNA"/>
</dbReference>
<dbReference type="SMART" id="SM00248">
    <property type="entry name" value="ANK"/>
    <property type="match status" value="1"/>
</dbReference>
<sequence>MALLSLGFDFIDLDGPWVQVDINRSPDGSRLYCASLAGLQDSSLSLLEGGANPNAEGGQFHSALRVAASHGHEQIVRLLLEQGADVNLQGGRYGSVLQAAAYHGDEQVV</sequence>
<evidence type="ECO:0000256" key="2">
    <source>
        <dbReference type="ARBA" id="ARBA00023043"/>
    </source>
</evidence>
<evidence type="ECO:0000256" key="3">
    <source>
        <dbReference type="PROSITE-ProRule" id="PRU00023"/>
    </source>
</evidence>
<evidence type="ECO:0000313" key="5">
    <source>
        <dbReference type="Proteomes" id="UP000030671"/>
    </source>
</evidence>
<feature type="repeat" description="ANK" evidence="3">
    <location>
        <begin position="59"/>
        <end position="91"/>
    </location>
</feature>
<dbReference type="OrthoDB" id="194358at2759"/>